<evidence type="ECO:0000256" key="1">
    <source>
        <dbReference type="ARBA" id="ARBA00005799"/>
    </source>
</evidence>
<dbReference type="SUPFAM" id="SSF53300">
    <property type="entry name" value="vWA-like"/>
    <property type="match status" value="1"/>
</dbReference>
<proteinExistence type="inferred from homology"/>
<dbReference type="Gene3D" id="3.40.50.410">
    <property type="entry name" value="von Willebrand factor, type A domain"/>
    <property type="match status" value="1"/>
</dbReference>
<dbReference type="PANTHER" id="PTHR35023:SF1">
    <property type="entry name" value="MG-PROTOPORPHYRIN IX CHELATASE"/>
    <property type="match status" value="1"/>
</dbReference>
<dbReference type="EMBL" id="JBHUHV010000042">
    <property type="protein sequence ID" value="MFD2068048.1"/>
    <property type="molecule type" value="Genomic_DNA"/>
</dbReference>
<dbReference type="Pfam" id="PF13519">
    <property type="entry name" value="VWA_2"/>
    <property type="match status" value="1"/>
</dbReference>
<dbReference type="CDD" id="cd01451">
    <property type="entry name" value="vWA_Magnesium_chelatase"/>
    <property type="match status" value="1"/>
</dbReference>
<dbReference type="RefSeq" id="WP_229962370.1">
    <property type="nucleotide sequence ID" value="NZ_JAJJWI010000022.1"/>
</dbReference>
<comment type="caution">
    <text evidence="3">The sequence shown here is derived from an EMBL/GenBank/DDBJ whole genome shotgun (WGS) entry which is preliminary data.</text>
</comment>
<name>A0ABW4WZC7_9BACT</name>
<feature type="domain" description="VWFA" evidence="2">
    <location>
        <begin position="1"/>
        <end position="177"/>
    </location>
</feature>
<gene>
    <name evidence="3" type="ORF">ACFSKU_14220</name>
</gene>
<evidence type="ECO:0000313" key="3">
    <source>
        <dbReference type="EMBL" id="MFD2068048.1"/>
    </source>
</evidence>
<reference evidence="4" key="1">
    <citation type="journal article" date="2019" name="Int. J. Syst. Evol. Microbiol.">
        <title>The Global Catalogue of Microorganisms (GCM) 10K type strain sequencing project: providing services to taxonomists for standard genome sequencing and annotation.</title>
        <authorList>
            <consortium name="The Broad Institute Genomics Platform"/>
            <consortium name="The Broad Institute Genome Sequencing Center for Infectious Disease"/>
            <person name="Wu L."/>
            <person name="Ma J."/>
        </authorList>
    </citation>
    <scope>NUCLEOTIDE SEQUENCE [LARGE SCALE GENOMIC DNA]</scope>
    <source>
        <strain evidence="4">JCM 16545</strain>
    </source>
</reference>
<evidence type="ECO:0000313" key="4">
    <source>
        <dbReference type="Proteomes" id="UP001597369"/>
    </source>
</evidence>
<dbReference type="InterPro" id="IPR041702">
    <property type="entry name" value="BchD/ChlD_VWA"/>
</dbReference>
<dbReference type="SMART" id="SM00327">
    <property type="entry name" value="VWA"/>
    <property type="match status" value="1"/>
</dbReference>
<dbReference type="InterPro" id="IPR002035">
    <property type="entry name" value="VWF_A"/>
</dbReference>
<dbReference type="PANTHER" id="PTHR35023">
    <property type="entry name" value="CHELATASE-RELATED"/>
    <property type="match status" value="1"/>
</dbReference>
<organism evidence="3 4">
    <name type="scientific">Pontibacter silvestris</name>
    <dbReference type="NCBI Taxonomy" id="2305183"/>
    <lineage>
        <taxon>Bacteria</taxon>
        <taxon>Pseudomonadati</taxon>
        <taxon>Bacteroidota</taxon>
        <taxon>Cytophagia</taxon>
        <taxon>Cytophagales</taxon>
        <taxon>Hymenobacteraceae</taxon>
        <taxon>Pontibacter</taxon>
    </lineage>
</organism>
<comment type="similarity">
    <text evidence="1">Belongs to the Mg-chelatase subunits D/I family.</text>
</comment>
<dbReference type="InterPro" id="IPR036465">
    <property type="entry name" value="vWFA_dom_sf"/>
</dbReference>
<accession>A0ABW4WZC7</accession>
<dbReference type="PROSITE" id="PS50234">
    <property type="entry name" value="VWFA"/>
    <property type="match status" value="1"/>
</dbReference>
<sequence>MVDASGSMAASRRMEAVKGTVLSLLTDAYQRRDTVGVIAFRGIEAQVLLHPTSSVELAEQALRSLPTGGRTPLPHALQTAVVLLSKFDPKKDLQPLLVLLSDGKANVALPDGGDSWSQTLQLASHLKELRISSLVMNTENGYVQMGRAGELAKALGAQYVSLEELRAESLTPVVNNMI</sequence>
<dbReference type="InterPro" id="IPR052989">
    <property type="entry name" value="Mg-chelatase_DI-like"/>
</dbReference>
<evidence type="ECO:0000259" key="2">
    <source>
        <dbReference type="PROSITE" id="PS50234"/>
    </source>
</evidence>
<keyword evidence="4" id="KW-1185">Reference proteome</keyword>
<dbReference type="Proteomes" id="UP001597369">
    <property type="component" value="Unassembled WGS sequence"/>
</dbReference>
<protein>
    <submittedName>
        <fullName evidence="3">VWA domain-containing protein</fullName>
    </submittedName>
</protein>